<evidence type="ECO:0000313" key="3">
    <source>
        <dbReference type="Proteomes" id="UP000189835"/>
    </source>
</evidence>
<proteinExistence type="predicted"/>
<reference evidence="2 3" key="1">
    <citation type="submission" date="2017-02" db="EMBL/GenBank/DDBJ databases">
        <title>Genome sequence of Microcystis aeruginosa KW.</title>
        <authorList>
            <person name="Oh H.-M."/>
            <person name="Ahn C.-Y."/>
            <person name="Jeong H."/>
            <person name="Srivastava A."/>
            <person name="Lee H.-G."/>
            <person name="Kang S.-R."/>
        </authorList>
    </citation>
    <scope>NUCLEOTIDE SEQUENCE [LARGE SCALE GENOMIC DNA]</scope>
    <source>
        <strain evidence="2 3">KW</strain>
    </source>
</reference>
<organism evidence="2 3">
    <name type="scientific">Microcystis aeruginosa KW</name>
    <dbReference type="NCBI Taxonomy" id="1960155"/>
    <lineage>
        <taxon>Bacteria</taxon>
        <taxon>Bacillati</taxon>
        <taxon>Cyanobacteriota</taxon>
        <taxon>Cyanophyceae</taxon>
        <taxon>Oscillatoriophycideae</taxon>
        <taxon>Chroococcales</taxon>
        <taxon>Microcystaceae</taxon>
        <taxon>Microcystis</taxon>
    </lineage>
</organism>
<feature type="region of interest" description="Disordered" evidence="1">
    <location>
        <begin position="29"/>
        <end position="48"/>
    </location>
</feature>
<dbReference type="EMBL" id="MVGR01000005">
    <property type="protein sequence ID" value="OPF15743.1"/>
    <property type="molecule type" value="Genomic_DNA"/>
</dbReference>
<dbReference type="Proteomes" id="UP000189835">
    <property type="component" value="Unassembled WGS sequence"/>
</dbReference>
<sequence length="392" mass="43349">MDPVTIFVGAVVVGVTSIALQQWLLSSGDKRVSTENSPPTKEPPKPTRAPQVFVLQVLHAVQNDPVADELQADKELFWKLFSNSVVLRGRKVQRFEESTKLGTLGKLDELSRLAESGDTVLISISSHGTQIKSTEEPDGIAEYMVLEDTNLSDRDFTTWLAKLKLGVRAYVFASSCHGGGFLNVWQPLEWKANVMSFGVNEEFKNIVIPGTKPYSLLGKCFSQVLKKIETNREILSNKEIFNRVKDIADQLSIHAGPGYSDVTIQMAIVTSSIPEQQDFLNAPFLSERVINTQSNLPEVTGISWNPPNPVYTNTAMTISWKSVDKAVEYDVIVLRDDTTQILHQVVNSNSLNYSLQGADMFHSLTVKISARAEGYLPAPYASKSYYCGNSVG</sequence>
<evidence type="ECO:0000256" key="1">
    <source>
        <dbReference type="SAM" id="MobiDB-lite"/>
    </source>
</evidence>
<comment type="caution">
    <text evidence="2">The sequence shown here is derived from an EMBL/GenBank/DDBJ whole genome shotgun (WGS) entry which is preliminary data.</text>
</comment>
<dbReference type="AlphaFoldDB" id="A0A1V4BPA6"/>
<accession>A0A1V4BPA6</accession>
<protein>
    <submittedName>
        <fullName evidence="2">Uncharacterized protein</fullName>
    </submittedName>
</protein>
<dbReference type="RefSeq" id="WP_079209788.1">
    <property type="nucleotide sequence ID" value="NZ_MVGR01000005.1"/>
</dbReference>
<evidence type="ECO:0000313" key="2">
    <source>
        <dbReference type="EMBL" id="OPF15743.1"/>
    </source>
</evidence>
<name>A0A1V4BPA6_MICAE</name>
<gene>
    <name evidence="2" type="ORF">B1L04_25315</name>
</gene>
<dbReference type="Gene3D" id="3.40.50.1460">
    <property type="match status" value="1"/>
</dbReference>